<accession>A0AA88PTE2</accession>
<dbReference type="EMBL" id="JAUYZG010000012">
    <property type="protein sequence ID" value="KAK2892541.1"/>
    <property type="molecule type" value="Genomic_DNA"/>
</dbReference>
<comment type="caution">
    <text evidence="1">The sequence shown here is derived from an EMBL/GenBank/DDBJ whole genome shotgun (WGS) entry which is preliminary data.</text>
</comment>
<evidence type="ECO:0000313" key="2">
    <source>
        <dbReference type="Proteomes" id="UP001187343"/>
    </source>
</evidence>
<evidence type="ECO:0000313" key="1">
    <source>
        <dbReference type="EMBL" id="KAK2892541.1"/>
    </source>
</evidence>
<keyword evidence="2" id="KW-1185">Reference proteome</keyword>
<sequence>MVNALRQSMQSIPPAIRTNASAIGSTPLSCPVSYSGDPGSCNEFLLQCSLYIKANALNFPNEISKVAPRLSSLNAFVSHFKEVFGVALTPLSVHDELINLRQGLEGGQQGTLVSSPVVLEDPTSVVPNLVVLEDPTPVVQSSVVLQDRTLVVTTLVILGDETLMVPSLVVREVPEQPSPKQPATEQPILTTAVTKAITASYRESSDLTAAAVAKKDISSFHFTPILHAWAT</sequence>
<dbReference type="Proteomes" id="UP001187343">
    <property type="component" value="Unassembled WGS sequence"/>
</dbReference>
<proteinExistence type="predicted"/>
<dbReference type="AlphaFoldDB" id="A0AA88PTE2"/>
<gene>
    <name evidence="1" type="ORF">Q8A67_012529</name>
</gene>
<organism evidence="1 2">
    <name type="scientific">Cirrhinus molitorella</name>
    <name type="common">mud carp</name>
    <dbReference type="NCBI Taxonomy" id="172907"/>
    <lineage>
        <taxon>Eukaryota</taxon>
        <taxon>Metazoa</taxon>
        <taxon>Chordata</taxon>
        <taxon>Craniata</taxon>
        <taxon>Vertebrata</taxon>
        <taxon>Euteleostomi</taxon>
        <taxon>Actinopterygii</taxon>
        <taxon>Neopterygii</taxon>
        <taxon>Teleostei</taxon>
        <taxon>Ostariophysi</taxon>
        <taxon>Cypriniformes</taxon>
        <taxon>Cyprinidae</taxon>
        <taxon>Labeoninae</taxon>
        <taxon>Labeonini</taxon>
        <taxon>Cirrhinus</taxon>
    </lineage>
</organism>
<protein>
    <submittedName>
        <fullName evidence="1">Uncharacterized protein</fullName>
    </submittedName>
</protein>
<reference evidence="1" key="1">
    <citation type="submission" date="2023-08" db="EMBL/GenBank/DDBJ databases">
        <title>Chromosome-level Genome Assembly of mud carp (Cirrhinus molitorella).</title>
        <authorList>
            <person name="Liu H."/>
        </authorList>
    </citation>
    <scope>NUCLEOTIDE SEQUENCE</scope>
    <source>
        <strain evidence="1">Prfri</strain>
        <tissue evidence="1">Muscle</tissue>
    </source>
</reference>
<name>A0AA88PTE2_9TELE</name>